<reference evidence="5" key="1">
    <citation type="journal article" date="2015" name="Microbiology">
        <title>Genome of Methanoregula boonei 6A8 reveals adaptations to oligotrophic peatland environments.</title>
        <authorList>
            <person name="Braeuer S."/>
            <person name="Cadillo-Quiroz H."/>
            <person name="Kyrpides N."/>
            <person name="Woyke T."/>
            <person name="Goodwin L."/>
            <person name="Detter C."/>
            <person name="Podell S."/>
            <person name="Yavitt J.B."/>
            <person name="Zinder S.H."/>
        </authorList>
    </citation>
    <scope>NUCLEOTIDE SEQUENCE [LARGE SCALE GENOMIC DNA]</scope>
    <source>
        <strain evidence="5">DSM 21154 / JCM 14090 / 6A8</strain>
    </source>
</reference>
<dbReference type="Pfam" id="PF00072">
    <property type="entry name" value="Response_reg"/>
    <property type="match status" value="1"/>
</dbReference>
<dbReference type="CDD" id="cd17534">
    <property type="entry name" value="REC_DC-like"/>
    <property type="match status" value="1"/>
</dbReference>
<gene>
    <name evidence="4" type="ordered locus">Mboo_0900</name>
</gene>
<dbReference type="GeneID" id="5410396"/>
<keyword evidence="1 2" id="KW-0597">Phosphoprotein</keyword>
<dbReference type="PANTHER" id="PTHR44591:SF3">
    <property type="entry name" value="RESPONSE REGULATORY DOMAIN-CONTAINING PROTEIN"/>
    <property type="match status" value="1"/>
</dbReference>
<evidence type="ECO:0000313" key="5">
    <source>
        <dbReference type="Proteomes" id="UP000002408"/>
    </source>
</evidence>
<name>A7I6Q7_METB6</name>
<feature type="modified residue" description="4-aspartylphosphate" evidence="2">
    <location>
        <position position="55"/>
    </location>
</feature>
<dbReference type="PROSITE" id="PS50110">
    <property type="entry name" value="RESPONSE_REGULATORY"/>
    <property type="match status" value="1"/>
</dbReference>
<dbReference type="RefSeq" id="WP_012106442.1">
    <property type="nucleotide sequence ID" value="NC_009712.1"/>
</dbReference>
<protein>
    <submittedName>
        <fullName evidence="4">Response regulator receiver protein</fullName>
    </submittedName>
</protein>
<dbReference type="OrthoDB" id="2830at2157"/>
<dbReference type="STRING" id="456442.Mboo_0900"/>
<organism evidence="4 5">
    <name type="scientific">Methanoregula boonei (strain DSM 21154 / JCM 14090 / 6A8)</name>
    <dbReference type="NCBI Taxonomy" id="456442"/>
    <lineage>
        <taxon>Archaea</taxon>
        <taxon>Methanobacteriati</taxon>
        <taxon>Methanobacteriota</taxon>
        <taxon>Stenosarchaea group</taxon>
        <taxon>Methanomicrobia</taxon>
        <taxon>Methanomicrobiales</taxon>
        <taxon>Methanoregulaceae</taxon>
        <taxon>Methanoregula</taxon>
    </lineage>
</organism>
<evidence type="ECO:0000313" key="4">
    <source>
        <dbReference type="EMBL" id="ABS55418.1"/>
    </source>
</evidence>
<dbReference type="PANTHER" id="PTHR44591">
    <property type="entry name" value="STRESS RESPONSE REGULATOR PROTEIN 1"/>
    <property type="match status" value="1"/>
</dbReference>
<dbReference type="HOGENOM" id="CLU_000445_69_11_2"/>
<evidence type="ECO:0000256" key="1">
    <source>
        <dbReference type="ARBA" id="ARBA00022553"/>
    </source>
</evidence>
<dbReference type="EMBL" id="CP000780">
    <property type="protein sequence ID" value="ABS55418.1"/>
    <property type="molecule type" value="Genomic_DNA"/>
</dbReference>
<dbReference type="InterPro" id="IPR050595">
    <property type="entry name" value="Bact_response_regulator"/>
</dbReference>
<dbReference type="SMART" id="SM00448">
    <property type="entry name" value="REC"/>
    <property type="match status" value="1"/>
</dbReference>
<dbReference type="SUPFAM" id="SSF52172">
    <property type="entry name" value="CheY-like"/>
    <property type="match status" value="1"/>
</dbReference>
<dbReference type="Proteomes" id="UP000002408">
    <property type="component" value="Chromosome"/>
</dbReference>
<dbReference type="KEGG" id="mbn:Mboo_0900"/>
<sequence length="126" mass="13999">MSKGTILLVEDDDIIAKVVGWRLEKLGYSLCGRASSGTEALDLLERNVPDLILMDINIKGEINGIETTKMIKKRIHIPVIYLTSHSDDVTLARAKETYPEGFISKPFNDNDLKVAIELALNSSTLR</sequence>
<proteinExistence type="predicted"/>
<keyword evidence="5" id="KW-1185">Reference proteome</keyword>
<dbReference type="eggNOG" id="arCOG02392">
    <property type="taxonomic scope" value="Archaea"/>
</dbReference>
<dbReference type="Gene3D" id="3.40.50.2300">
    <property type="match status" value="1"/>
</dbReference>
<feature type="domain" description="Response regulatory" evidence="3">
    <location>
        <begin position="5"/>
        <end position="120"/>
    </location>
</feature>
<evidence type="ECO:0000259" key="3">
    <source>
        <dbReference type="PROSITE" id="PS50110"/>
    </source>
</evidence>
<dbReference type="InterPro" id="IPR001789">
    <property type="entry name" value="Sig_transdc_resp-reg_receiver"/>
</dbReference>
<accession>A7I6Q7</accession>
<dbReference type="InterPro" id="IPR011006">
    <property type="entry name" value="CheY-like_superfamily"/>
</dbReference>
<evidence type="ECO:0000256" key="2">
    <source>
        <dbReference type="PROSITE-ProRule" id="PRU00169"/>
    </source>
</evidence>
<dbReference type="GO" id="GO:0000160">
    <property type="term" value="P:phosphorelay signal transduction system"/>
    <property type="evidence" value="ECO:0007669"/>
    <property type="project" value="InterPro"/>
</dbReference>
<dbReference type="AlphaFoldDB" id="A7I6Q7"/>